<dbReference type="AlphaFoldDB" id="C6H5K7"/>
<organism evidence="1 2">
    <name type="scientific">Ajellomyces capsulatus (strain H143)</name>
    <name type="common">Darling's disease fungus</name>
    <name type="synonym">Histoplasma capsulatum</name>
    <dbReference type="NCBI Taxonomy" id="544712"/>
    <lineage>
        <taxon>Eukaryota</taxon>
        <taxon>Fungi</taxon>
        <taxon>Dikarya</taxon>
        <taxon>Ascomycota</taxon>
        <taxon>Pezizomycotina</taxon>
        <taxon>Eurotiomycetes</taxon>
        <taxon>Eurotiomycetidae</taxon>
        <taxon>Onygenales</taxon>
        <taxon>Ajellomycetaceae</taxon>
        <taxon>Histoplasma</taxon>
    </lineage>
</organism>
<dbReference type="VEuPathDB" id="FungiDB:HCDG_01708"/>
<dbReference type="OrthoDB" id="10322936at2759"/>
<accession>C6H5K7</accession>
<reference evidence="2" key="1">
    <citation type="submission" date="2009-05" db="EMBL/GenBank/DDBJ databases">
        <title>The genome sequence of Ajellomyces capsulatus strain H143.</title>
        <authorList>
            <person name="Champion M."/>
            <person name="Cuomo C.A."/>
            <person name="Ma L.-J."/>
            <person name="Henn M.R."/>
            <person name="Sil A."/>
            <person name="Goldman B."/>
            <person name="Young S.K."/>
            <person name="Kodira C.D."/>
            <person name="Zeng Q."/>
            <person name="Koehrsen M."/>
            <person name="Alvarado L."/>
            <person name="Berlin A.M."/>
            <person name="Borenstein D."/>
            <person name="Chen Z."/>
            <person name="Engels R."/>
            <person name="Freedman E."/>
            <person name="Gellesch M."/>
            <person name="Goldberg J."/>
            <person name="Griggs A."/>
            <person name="Gujja S."/>
            <person name="Heiman D.I."/>
            <person name="Hepburn T.A."/>
            <person name="Howarth C."/>
            <person name="Jen D."/>
            <person name="Larson L."/>
            <person name="Lewis B."/>
            <person name="Mehta T."/>
            <person name="Park D."/>
            <person name="Pearson M."/>
            <person name="Roberts A."/>
            <person name="Saif S."/>
            <person name="Shea T.D."/>
            <person name="Shenoy N."/>
            <person name="Sisk P."/>
            <person name="Stolte C."/>
            <person name="Sykes S."/>
            <person name="Walk T."/>
            <person name="White J."/>
            <person name="Yandava C."/>
            <person name="Klein B."/>
            <person name="McEwen J.G."/>
            <person name="Puccia R."/>
            <person name="Goldman G.H."/>
            <person name="Felipe M.S."/>
            <person name="Nino-Vega G."/>
            <person name="San-Blas G."/>
            <person name="Taylor J.W."/>
            <person name="Mendoza L."/>
            <person name="Galagan J.E."/>
            <person name="Nusbaum C."/>
            <person name="Birren B.W."/>
        </authorList>
    </citation>
    <scope>NUCLEOTIDE SEQUENCE [LARGE SCALE GENOMIC DNA]</scope>
    <source>
        <strain evidence="2">H143</strain>
    </source>
</reference>
<protein>
    <submittedName>
        <fullName evidence="1">Uncharacterized protein</fullName>
    </submittedName>
</protein>
<gene>
    <name evidence="1" type="ORF">HCDG_01708</name>
</gene>
<dbReference type="Proteomes" id="UP000002624">
    <property type="component" value="Unassembled WGS sequence"/>
</dbReference>
<dbReference type="HOGENOM" id="CLU_166247_0_0_1"/>
<evidence type="ECO:0000313" key="2">
    <source>
        <dbReference type="Proteomes" id="UP000002624"/>
    </source>
</evidence>
<name>C6H5K7_AJECH</name>
<proteinExistence type="predicted"/>
<evidence type="ECO:0000313" key="1">
    <source>
        <dbReference type="EMBL" id="EER43678.1"/>
    </source>
</evidence>
<sequence length="114" mass="12963">MDLDQVSPFGLWLSSVIYSNPWEQKYYSCTFQRTIPSHPTCLGRLGVSYDNNLATGKAMESQQLFLVALSRVGSDTDKFQERMLEPRSPVIYNIKIVDNAVNCFASSYKNSIRL</sequence>
<dbReference type="EMBL" id="GG692420">
    <property type="protein sequence ID" value="EER43678.1"/>
    <property type="molecule type" value="Genomic_DNA"/>
</dbReference>